<dbReference type="EMBL" id="QNZH01000059">
    <property type="protein sequence ID" value="RTZ91964.1"/>
    <property type="molecule type" value="Genomic_DNA"/>
</dbReference>
<protein>
    <recommendedName>
        <fullName evidence="1">Uroporphyrinogen decarboxylase (URO-D) domain-containing protein</fullName>
    </recommendedName>
</protein>
<dbReference type="Gene3D" id="3.20.20.210">
    <property type="match status" value="1"/>
</dbReference>
<dbReference type="SUPFAM" id="SSF51726">
    <property type="entry name" value="UROD/MetE-like"/>
    <property type="match status" value="1"/>
</dbReference>
<dbReference type="InterPro" id="IPR000257">
    <property type="entry name" value="Uroporphyrinogen_deCOase"/>
</dbReference>
<dbReference type="Pfam" id="PF01208">
    <property type="entry name" value="URO-D"/>
    <property type="match status" value="1"/>
</dbReference>
<gene>
    <name evidence="2" type="ORF">DSY93_02380</name>
</gene>
<dbReference type="AlphaFoldDB" id="A0A432H808"/>
<accession>A0A432H808</accession>
<name>A0A432H808_9DELT</name>
<organism evidence="2 3">
    <name type="scientific">SAR324 cluster bacterium</name>
    <dbReference type="NCBI Taxonomy" id="2024889"/>
    <lineage>
        <taxon>Bacteria</taxon>
        <taxon>Deltaproteobacteria</taxon>
        <taxon>SAR324 cluster</taxon>
    </lineage>
</organism>
<comment type="caution">
    <text evidence="2">The sequence shown here is derived from an EMBL/GenBank/DDBJ whole genome shotgun (WGS) entry which is preliminary data.</text>
</comment>
<dbReference type="InterPro" id="IPR038071">
    <property type="entry name" value="UROD/MetE-like_sf"/>
</dbReference>
<dbReference type="Proteomes" id="UP000288322">
    <property type="component" value="Unassembled WGS sequence"/>
</dbReference>
<evidence type="ECO:0000259" key="1">
    <source>
        <dbReference type="Pfam" id="PF01208"/>
    </source>
</evidence>
<proteinExistence type="predicted"/>
<feature type="non-terminal residue" evidence="2">
    <location>
        <position position="30"/>
    </location>
</feature>
<evidence type="ECO:0000313" key="3">
    <source>
        <dbReference type="Proteomes" id="UP000288322"/>
    </source>
</evidence>
<dbReference type="GO" id="GO:0004853">
    <property type="term" value="F:uroporphyrinogen decarboxylase activity"/>
    <property type="evidence" value="ECO:0007669"/>
    <property type="project" value="InterPro"/>
</dbReference>
<feature type="domain" description="Uroporphyrinogen decarboxylase (URO-D)" evidence="1">
    <location>
        <begin position="5"/>
        <end position="30"/>
    </location>
</feature>
<dbReference type="GO" id="GO:0006779">
    <property type="term" value="P:porphyrin-containing compound biosynthetic process"/>
    <property type="evidence" value="ECO:0007669"/>
    <property type="project" value="InterPro"/>
</dbReference>
<sequence>MSVFKNDRLIRLLNYLPVDRIPVWMMRQAG</sequence>
<reference evidence="2 3" key="1">
    <citation type="submission" date="2018-06" db="EMBL/GenBank/DDBJ databases">
        <title>Combined omics and stable isotope probing to characterize newly discovered Mariana Back-Arc vent microbial communities.</title>
        <authorList>
            <person name="Trembath-Reichert E."/>
            <person name="Huber J.A."/>
        </authorList>
    </citation>
    <scope>NUCLEOTIDE SEQUENCE [LARGE SCALE GENOMIC DNA]</scope>
    <source>
        <strain evidence="2">MAG 151</strain>
    </source>
</reference>
<evidence type="ECO:0000313" key="2">
    <source>
        <dbReference type="EMBL" id="RTZ91964.1"/>
    </source>
</evidence>